<dbReference type="OrthoDB" id="9796533at2"/>
<protein>
    <recommendedName>
        <fullName evidence="6">ROK family protein</fullName>
    </recommendedName>
</protein>
<dbReference type="InterPro" id="IPR000600">
    <property type="entry name" value="ROK"/>
</dbReference>
<evidence type="ECO:0000313" key="5">
    <source>
        <dbReference type="Proteomes" id="UP000186341"/>
    </source>
</evidence>
<dbReference type="PANTHER" id="PTHR18964:SF149">
    <property type="entry name" value="BIFUNCTIONAL UDP-N-ACETYLGLUCOSAMINE 2-EPIMERASE_N-ACETYLMANNOSAMINE KINASE"/>
    <property type="match status" value="1"/>
</dbReference>
<evidence type="ECO:0000313" key="4">
    <source>
        <dbReference type="EMBL" id="OLU42537.1"/>
    </source>
</evidence>
<dbReference type="SUPFAM" id="SSF53067">
    <property type="entry name" value="Actin-like ATPase domain"/>
    <property type="match status" value="1"/>
</dbReference>
<keyword evidence="5" id="KW-1185">Reference proteome</keyword>
<dbReference type="InterPro" id="IPR036388">
    <property type="entry name" value="WH-like_DNA-bd_sf"/>
</dbReference>
<keyword evidence="3" id="KW-0119">Carbohydrate metabolism</keyword>
<name>A0A1U7NIV5_9FIRM</name>
<dbReference type="Pfam" id="PF00480">
    <property type="entry name" value="ROK"/>
    <property type="match status" value="1"/>
</dbReference>
<organism evidence="4 5">
    <name type="scientific">Ileibacterium valens</name>
    <dbReference type="NCBI Taxonomy" id="1862668"/>
    <lineage>
        <taxon>Bacteria</taxon>
        <taxon>Bacillati</taxon>
        <taxon>Bacillota</taxon>
        <taxon>Erysipelotrichia</taxon>
        <taxon>Erysipelotrichales</taxon>
        <taxon>Erysipelotrichaceae</taxon>
        <taxon>Ileibacterium</taxon>
    </lineage>
</organism>
<comment type="caution">
    <text evidence="4">The sequence shown here is derived from an EMBL/GenBank/DDBJ whole genome shotgun (WGS) entry which is preliminary data.</text>
</comment>
<evidence type="ECO:0000256" key="3">
    <source>
        <dbReference type="ARBA" id="ARBA00022629"/>
    </source>
</evidence>
<dbReference type="InterPro" id="IPR036390">
    <property type="entry name" value="WH_DNA-bd_sf"/>
</dbReference>
<dbReference type="InterPro" id="IPR043129">
    <property type="entry name" value="ATPase_NBD"/>
</dbReference>
<dbReference type="Gene3D" id="1.10.10.10">
    <property type="entry name" value="Winged helix-like DNA-binding domain superfamily/Winged helix DNA-binding domain"/>
    <property type="match status" value="1"/>
</dbReference>
<accession>A0A1U7NIV5</accession>
<comment type="function">
    <text evidence="1">Transcriptional repressor of xylose-utilizing enzymes.</text>
</comment>
<sequence>MSTLPVNQNHLSTTLHYLFRHPYTSRVEIASKTKMTKALVTHAIAHLQSLGYVIETGQEERKKKGSGKARKLICLNPNAACSIGIEFNMEQICALRCSLNGEVEQMIRKPIHSIDLEKLSEIISEMINTLFNESRTPVLGVGLAIPGHYDQDQDSIVTNNPAWKHFSLKKIQDQLIEPLPMSIENNVECMSYGRYLFRSESSPDEFILLHIGPGLYCSFFDSALTERKKSNYFGEIGHSVVDINGTLCECGKKGCLQTYISNNWLNQRARIYLENGASPVLRNLVRKADDLNIEILQKAYLQNDPFIRNILEDGISRLAITLSNLLIVHDAKRIFINSQLLQESELEAYFRRRIMEQFSFILGLDSIPVEILPFRYDRGAQGACALVFYDQLILHPDHALC</sequence>
<dbReference type="SUPFAM" id="SSF46785">
    <property type="entry name" value="Winged helix' DNA-binding domain"/>
    <property type="match status" value="1"/>
</dbReference>
<gene>
    <name evidence="4" type="ORF">BO222_01460</name>
</gene>
<keyword evidence="3" id="KW-0859">Xylose metabolism</keyword>
<dbReference type="RefSeq" id="WP_075817737.1">
    <property type="nucleotide sequence ID" value="NZ_CAPIAK010000035.1"/>
</dbReference>
<comment type="similarity">
    <text evidence="2">Belongs to the ROK (NagC/XylR) family.</text>
</comment>
<evidence type="ECO:0000256" key="1">
    <source>
        <dbReference type="ARBA" id="ARBA00002486"/>
    </source>
</evidence>
<dbReference type="EMBL" id="MPJW01000051">
    <property type="protein sequence ID" value="OLU42537.1"/>
    <property type="molecule type" value="Genomic_DNA"/>
</dbReference>
<dbReference type="AlphaFoldDB" id="A0A1U7NIV5"/>
<dbReference type="PANTHER" id="PTHR18964">
    <property type="entry name" value="ROK (REPRESSOR, ORF, KINASE) FAMILY"/>
    <property type="match status" value="1"/>
</dbReference>
<proteinExistence type="inferred from homology"/>
<dbReference type="GeneID" id="82201908"/>
<dbReference type="Proteomes" id="UP000186341">
    <property type="component" value="Unassembled WGS sequence"/>
</dbReference>
<evidence type="ECO:0008006" key="6">
    <source>
        <dbReference type="Google" id="ProtNLM"/>
    </source>
</evidence>
<dbReference type="GO" id="GO:0042732">
    <property type="term" value="P:D-xylose metabolic process"/>
    <property type="evidence" value="ECO:0007669"/>
    <property type="project" value="UniProtKB-KW"/>
</dbReference>
<reference evidence="4 5" key="1">
    <citation type="submission" date="2016-11" db="EMBL/GenBank/DDBJ databases">
        <title>Description of two novel members of the family Erysipelotrichaceae: Ileibacterium lipovorans gen. nov., sp. nov. and Dubosiella newyorkensis, gen. nov., sp. nov.</title>
        <authorList>
            <person name="Cox L.M."/>
            <person name="Sohn J."/>
            <person name="Tyrrell K.L."/>
            <person name="Citron D.M."/>
            <person name="Lawson P.A."/>
            <person name="Patel N.B."/>
            <person name="Iizumi T."/>
            <person name="Perez-Perez G.I."/>
            <person name="Goldstein E.J."/>
            <person name="Blaser M.J."/>
        </authorList>
    </citation>
    <scope>NUCLEOTIDE SEQUENCE [LARGE SCALE GENOMIC DNA]</scope>
    <source>
        <strain evidence="4 5">NYU-BL-A3</strain>
    </source>
</reference>
<dbReference type="Gene3D" id="3.30.420.40">
    <property type="match status" value="2"/>
</dbReference>
<evidence type="ECO:0000256" key="2">
    <source>
        <dbReference type="ARBA" id="ARBA00006479"/>
    </source>
</evidence>